<evidence type="ECO:0000313" key="2">
    <source>
        <dbReference type="EMBL" id="KAB2336228.1"/>
    </source>
</evidence>
<accession>A0A6L3VAU9</accession>
<evidence type="ECO:0000256" key="1">
    <source>
        <dbReference type="SAM" id="SignalP"/>
    </source>
</evidence>
<organism evidence="2 3">
    <name type="scientific">Cytobacillus depressus</name>
    <dbReference type="NCBI Taxonomy" id="1602942"/>
    <lineage>
        <taxon>Bacteria</taxon>
        <taxon>Bacillati</taxon>
        <taxon>Bacillota</taxon>
        <taxon>Bacilli</taxon>
        <taxon>Bacillales</taxon>
        <taxon>Bacillaceae</taxon>
        <taxon>Cytobacillus</taxon>
    </lineage>
</organism>
<protein>
    <recommendedName>
        <fullName evidence="4">Lipoprotein</fullName>
    </recommendedName>
</protein>
<evidence type="ECO:0008006" key="4">
    <source>
        <dbReference type="Google" id="ProtNLM"/>
    </source>
</evidence>
<dbReference type="EMBL" id="WBOS01000004">
    <property type="protein sequence ID" value="KAB2336228.1"/>
    <property type="molecule type" value="Genomic_DNA"/>
</dbReference>
<dbReference type="PROSITE" id="PS51257">
    <property type="entry name" value="PROKAR_LIPOPROTEIN"/>
    <property type="match status" value="1"/>
</dbReference>
<dbReference type="Proteomes" id="UP000481030">
    <property type="component" value="Unassembled WGS sequence"/>
</dbReference>
<reference evidence="2 3" key="1">
    <citation type="journal article" date="2016" name="Antonie Van Leeuwenhoek">
        <title>Bacillus depressus sp. nov., isolated from soil of a sunflower field.</title>
        <authorList>
            <person name="Wei X."/>
            <person name="Xin D."/>
            <person name="Xin Y."/>
            <person name="Zhang H."/>
            <person name="Wang T."/>
            <person name="Zhang J."/>
        </authorList>
    </citation>
    <scope>NUCLEOTIDE SEQUENCE [LARGE SCALE GENOMIC DNA]</scope>
    <source>
        <strain evidence="2 3">BZ1</strain>
    </source>
</reference>
<dbReference type="RefSeq" id="WP_151535031.1">
    <property type="nucleotide sequence ID" value="NZ_WBOS01000004.1"/>
</dbReference>
<dbReference type="OrthoDB" id="2990781at2"/>
<comment type="caution">
    <text evidence="2">The sequence shown here is derived from an EMBL/GenBank/DDBJ whole genome shotgun (WGS) entry which is preliminary data.</text>
</comment>
<feature type="chain" id="PRO_5039150426" description="Lipoprotein" evidence="1">
    <location>
        <begin position="20"/>
        <end position="179"/>
    </location>
</feature>
<sequence length="179" mass="20144">MKRIFLFVIAFLVIASLMGCDTNDKNTTNLSDEGGQAIEFKLIASEKNLPSNFDDIAFERKETPHFQYLVKKVENQSEYEDMWNLYGFENEIPNVDFNKKATFFVGVHESGSCPYKINNVELSSDNKTMTLPLKEPGGACNSDATPRTFVIQIDKEISKEIGNVVIVQSRVGTNVPFES</sequence>
<gene>
    <name evidence="2" type="ORF">F7731_12080</name>
</gene>
<keyword evidence="1" id="KW-0732">Signal</keyword>
<keyword evidence="3" id="KW-1185">Reference proteome</keyword>
<proteinExistence type="predicted"/>
<evidence type="ECO:0000313" key="3">
    <source>
        <dbReference type="Proteomes" id="UP000481030"/>
    </source>
</evidence>
<name>A0A6L3VAU9_9BACI</name>
<dbReference type="AlphaFoldDB" id="A0A6L3VAU9"/>
<feature type="signal peptide" evidence="1">
    <location>
        <begin position="1"/>
        <end position="19"/>
    </location>
</feature>